<evidence type="ECO:0000256" key="5">
    <source>
        <dbReference type="ARBA" id="ARBA00022840"/>
    </source>
</evidence>
<dbReference type="HAMAP" id="MF_00238">
    <property type="entry name" value="Cytidyl_kinase_type1"/>
    <property type="match status" value="1"/>
</dbReference>
<dbReference type="GO" id="GO:0005829">
    <property type="term" value="C:cytosol"/>
    <property type="evidence" value="ECO:0007669"/>
    <property type="project" value="TreeGrafter"/>
</dbReference>
<feature type="binding site" evidence="8">
    <location>
        <begin position="13"/>
        <end position="21"/>
    </location>
    <ligand>
        <name>ATP</name>
        <dbReference type="ChEBI" id="CHEBI:30616"/>
    </ligand>
</feature>
<dbReference type="Pfam" id="PF02224">
    <property type="entry name" value="Cytidylate_kin"/>
    <property type="match status" value="1"/>
</dbReference>
<dbReference type="SUPFAM" id="SSF52540">
    <property type="entry name" value="P-loop containing nucleoside triphosphate hydrolases"/>
    <property type="match status" value="1"/>
</dbReference>
<evidence type="ECO:0000313" key="10">
    <source>
        <dbReference type="EMBL" id="GFR36867.1"/>
    </source>
</evidence>
<organism evidence="10 11">
    <name type="scientific">Insulibacter thermoxylanivorax</name>
    <dbReference type="NCBI Taxonomy" id="2749268"/>
    <lineage>
        <taxon>Bacteria</taxon>
        <taxon>Bacillati</taxon>
        <taxon>Bacillota</taxon>
        <taxon>Bacilli</taxon>
        <taxon>Bacillales</taxon>
        <taxon>Paenibacillaceae</taxon>
        <taxon>Insulibacter</taxon>
    </lineage>
</organism>
<keyword evidence="4 8" id="KW-0418">Kinase</keyword>
<dbReference type="GO" id="GO:0036431">
    <property type="term" value="F:dCMP kinase activity"/>
    <property type="evidence" value="ECO:0007669"/>
    <property type="project" value="InterPro"/>
</dbReference>
<evidence type="ECO:0000256" key="6">
    <source>
        <dbReference type="ARBA" id="ARBA00047615"/>
    </source>
</evidence>
<evidence type="ECO:0000256" key="1">
    <source>
        <dbReference type="ARBA" id="ARBA00009427"/>
    </source>
</evidence>
<dbReference type="InterPro" id="IPR027417">
    <property type="entry name" value="P-loop_NTPase"/>
</dbReference>
<evidence type="ECO:0000259" key="9">
    <source>
        <dbReference type="Pfam" id="PF02224"/>
    </source>
</evidence>
<keyword evidence="8" id="KW-0963">Cytoplasm</keyword>
<proteinExistence type="inferred from homology"/>
<comment type="catalytic activity">
    <reaction evidence="6 8">
        <text>dCMP + ATP = dCDP + ADP</text>
        <dbReference type="Rhea" id="RHEA:25094"/>
        <dbReference type="ChEBI" id="CHEBI:30616"/>
        <dbReference type="ChEBI" id="CHEBI:57566"/>
        <dbReference type="ChEBI" id="CHEBI:58593"/>
        <dbReference type="ChEBI" id="CHEBI:456216"/>
        <dbReference type="EC" id="2.7.4.25"/>
    </reaction>
</comment>
<dbReference type="GO" id="GO:0006220">
    <property type="term" value="P:pyrimidine nucleotide metabolic process"/>
    <property type="evidence" value="ECO:0007669"/>
    <property type="project" value="UniProtKB-UniRule"/>
</dbReference>
<name>A0A916QEE7_9BACL</name>
<dbReference type="Proteomes" id="UP000654993">
    <property type="component" value="Unassembled WGS sequence"/>
</dbReference>
<evidence type="ECO:0000256" key="3">
    <source>
        <dbReference type="ARBA" id="ARBA00022741"/>
    </source>
</evidence>
<comment type="caution">
    <text evidence="10">The sequence shown here is derived from an EMBL/GenBank/DDBJ whole genome shotgun (WGS) entry which is preliminary data.</text>
</comment>
<dbReference type="GO" id="GO:0015949">
    <property type="term" value="P:nucleobase-containing small molecule interconversion"/>
    <property type="evidence" value="ECO:0007669"/>
    <property type="project" value="TreeGrafter"/>
</dbReference>
<dbReference type="EC" id="2.7.4.25" evidence="8"/>
<comment type="catalytic activity">
    <reaction evidence="7 8">
        <text>CMP + ATP = CDP + ADP</text>
        <dbReference type="Rhea" id="RHEA:11600"/>
        <dbReference type="ChEBI" id="CHEBI:30616"/>
        <dbReference type="ChEBI" id="CHEBI:58069"/>
        <dbReference type="ChEBI" id="CHEBI:60377"/>
        <dbReference type="ChEBI" id="CHEBI:456216"/>
        <dbReference type="EC" id="2.7.4.25"/>
    </reaction>
</comment>
<keyword evidence="3 8" id="KW-0547">Nucleotide-binding</keyword>
<dbReference type="InterPro" id="IPR003136">
    <property type="entry name" value="Cytidylate_kin"/>
</dbReference>
<protein>
    <recommendedName>
        <fullName evidence="8">Cytidylate kinase</fullName>
        <shortName evidence="8">CK</shortName>
        <ecNumber evidence="8">2.7.4.25</ecNumber>
    </recommendedName>
    <alternativeName>
        <fullName evidence="8">Cytidine monophosphate kinase</fullName>
        <shortName evidence="8">CMP kinase</shortName>
    </alternativeName>
</protein>
<dbReference type="GO" id="GO:0005524">
    <property type="term" value="F:ATP binding"/>
    <property type="evidence" value="ECO:0007669"/>
    <property type="project" value="UniProtKB-UniRule"/>
</dbReference>
<comment type="subcellular location">
    <subcellularLocation>
        <location evidence="8">Cytoplasm</location>
    </subcellularLocation>
</comment>
<dbReference type="Gene3D" id="3.40.50.300">
    <property type="entry name" value="P-loop containing nucleotide triphosphate hydrolases"/>
    <property type="match status" value="1"/>
</dbReference>
<dbReference type="CDD" id="cd02020">
    <property type="entry name" value="CMPK"/>
    <property type="match status" value="1"/>
</dbReference>
<dbReference type="RefSeq" id="WP_200965161.1">
    <property type="nucleotide sequence ID" value="NZ_BMAQ01000001.1"/>
</dbReference>
<keyword evidence="11" id="KW-1185">Reference proteome</keyword>
<evidence type="ECO:0000313" key="11">
    <source>
        <dbReference type="Proteomes" id="UP000654993"/>
    </source>
</evidence>
<keyword evidence="5 8" id="KW-0067">ATP-binding</keyword>
<dbReference type="InterPro" id="IPR011994">
    <property type="entry name" value="Cytidylate_kinase_dom"/>
</dbReference>
<evidence type="ECO:0000256" key="8">
    <source>
        <dbReference type="HAMAP-Rule" id="MF_00238"/>
    </source>
</evidence>
<feature type="domain" description="Cytidylate kinase" evidence="9">
    <location>
        <begin position="9"/>
        <end position="222"/>
    </location>
</feature>
<keyword evidence="2 8" id="KW-0808">Transferase</keyword>
<accession>A0A916QEE7</accession>
<evidence type="ECO:0000256" key="7">
    <source>
        <dbReference type="ARBA" id="ARBA00048478"/>
    </source>
</evidence>
<gene>
    <name evidence="8 10" type="primary">cmk</name>
    <name evidence="10" type="ORF">PRECH8_01630</name>
</gene>
<dbReference type="AlphaFoldDB" id="A0A916QEE7"/>
<comment type="similarity">
    <text evidence="1 8">Belongs to the cytidylate kinase family. Type 1 subfamily.</text>
</comment>
<evidence type="ECO:0000256" key="4">
    <source>
        <dbReference type="ARBA" id="ARBA00022777"/>
    </source>
</evidence>
<sequence>MGYTAKINVAIDGPAGAGKSTVARQVAAQLGYLYIDTGAMYRAVALAVMRRKLPLSDEEAVARLAEGLQIELRPGSEGQQVLLDGEDVSRAIRTPEVTKRVPQVAAIEAVRRVLVNLQQKMAAGKGVVMDGRDIGTHVIPNAEVKIFLTASVEERARRRYEELKRTNAHLTYEQLLHDIAERDRQDRERLTAPLVQAPDAVLLDSTGLTIAQVVERIVQICRRVLDEGESYG</sequence>
<dbReference type="PANTHER" id="PTHR21299">
    <property type="entry name" value="CYTIDYLATE KINASE/PANTOATE-BETA-ALANINE LIGASE"/>
    <property type="match status" value="1"/>
</dbReference>
<evidence type="ECO:0000256" key="2">
    <source>
        <dbReference type="ARBA" id="ARBA00022679"/>
    </source>
</evidence>
<dbReference type="PANTHER" id="PTHR21299:SF2">
    <property type="entry name" value="CYTIDYLATE KINASE"/>
    <property type="match status" value="1"/>
</dbReference>
<dbReference type="EMBL" id="BMAQ01000001">
    <property type="protein sequence ID" value="GFR36867.1"/>
    <property type="molecule type" value="Genomic_DNA"/>
</dbReference>
<dbReference type="NCBIfam" id="TIGR00017">
    <property type="entry name" value="cmk"/>
    <property type="match status" value="1"/>
</dbReference>
<reference evidence="10" key="2">
    <citation type="journal article" date="2021" name="Data Brief">
        <title>Draft genome sequence data of the facultative, thermophilic, xylanolytic bacterium Paenibacillus sp. strain DA-C8.</title>
        <authorList>
            <person name="Chhe C."/>
            <person name="Uke A."/>
            <person name="Baramee S."/>
            <person name="Ungkulpasvich U."/>
            <person name="Tachaapaikoon C."/>
            <person name="Pason P."/>
            <person name="Waeonukul R."/>
            <person name="Ratanakhanokchai K."/>
            <person name="Kosugi A."/>
        </authorList>
    </citation>
    <scope>NUCLEOTIDE SEQUENCE</scope>
    <source>
        <strain evidence="10">DA-C8</strain>
    </source>
</reference>
<reference evidence="10" key="1">
    <citation type="submission" date="2020-08" db="EMBL/GenBank/DDBJ databases">
        <authorList>
            <person name="Uke A."/>
            <person name="Chhe C."/>
            <person name="Baramee S."/>
            <person name="Kosugi A."/>
        </authorList>
    </citation>
    <scope>NUCLEOTIDE SEQUENCE</scope>
    <source>
        <strain evidence="10">DA-C8</strain>
    </source>
</reference>